<name>A0ABQ0I106_9ALTE</name>
<dbReference type="InterPro" id="IPR011050">
    <property type="entry name" value="Pectin_lyase_fold/virulence"/>
</dbReference>
<keyword evidence="3" id="KW-1185">Reference proteome</keyword>
<dbReference type="EMBL" id="BAEK01000004">
    <property type="protein sequence ID" value="GAC02982.1"/>
    <property type="molecule type" value="Genomic_DNA"/>
</dbReference>
<protein>
    <recommendedName>
        <fullName evidence="1">Rhamnogalacturonase A/B/Epimerase-like pectate lyase domain-containing protein</fullName>
    </recommendedName>
</protein>
<accession>A0ABQ0I106</accession>
<gene>
    <name evidence="2" type="ORF">GAGA_0117</name>
</gene>
<organism evidence="2 3">
    <name type="scientific">Paraglaciecola agarilytica NO2</name>
    <dbReference type="NCBI Taxonomy" id="1125747"/>
    <lineage>
        <taxon>Bacteria</taxon>
        <taxon>Pseudomonadati</taxon>
        <taxon>Pseudomonadota</taxon>
        <taxon>Gammaproteobacteria</taxon>
        <taxon>Alteromonadales</taxon>
        <taxon>Alteromonadaceae</taxon>
        <taxon>Paraglaciecola</taxon>
    </lineage>
</organism>
<dbReference type="RefSeq" id="WP_008301823.1">
    <property type="nucleotide sequence ID" value="NZ_BAEK01000004.1"/>
</dbReference>
<evidence type="ECO:0000259" key="1">
    <source>
        <dbReference type="Pfam" id="PF12708"/>
    </source>
</evidence>
<reference evidence="2 3" key="1">
    <citation type="journal article" date="2014" name="Environ. Microbiol.">
        <title>Comparative genomics of the marine bacterial genus Glaciecola reveals the high degree of genomic diversity and genomic characteristic for cold adaptation.</title>
        <authorList>
            <person name="Qin Q.L."/>
            <person name="Xie B.B."/>
            <person name="Yu Y."/>
            <person name="Shu Y.L."/>
            <person name="Rong J.C."/>
            <person name="Zhang Y.J."/>
            <person name="Zhao D.L."/>
            <person name="Chen X.L."/>
            <person name="Zhang X.Y."/>
            <person name="Chen B."/>
            <person name="Zhou B.C."/>
            <person name="Zhang Y.Z."/>
        </authorList>
    </citation>
    <scope>NUCLEOTIDE SEQUENCE [LARGE SCALE GENOMIC DNA]</scope>
    <source>
        <strain evidence="2 3">NO2</strain>
    </source>
</reference>
<proteinExistence type="predicted"/>
<dbReference type="SUPFAM" id="SSF51126">
    <property type="entry name" value="Pectin lyase-like"/>
    <property type="match status" value="1"/>
</dbReference>
<evidence type="ECO:0000313" key="3">
    <source>
        <dbReference type="Proteomes" id="UP000008372"/>
    </source>
</evidence>
<sequence length="562" mass="63409">MKIPTLVPLADLIHRHALISILIIFPNITLADSTPEISKDGSNVYMPDFSYAGYHNSNESLIKNNSSKIINVTDYGVIVNDGKDDTSAVMQALTYAHAVEGPVTVLFPKGRLVLKDILKIERSNITLSGKGMGENGTELYFPMPLSIIDKTPTLDELRHYLKRHNKKQRNPDIYIDTYFSEYSWSGGVIWIQKPGTRAVEYLTEYDKPVSIISAIKEGRRGERFLKVDNADKLTKGDVLRIDWHNQNGKQGEILKSIYGNTELDIGSHHWTFPARSLVLQVTQIKSINKNHIEISDPLLHDINEKIPAHFSHWNHLEEVGINGLSIVFPDGETYGHHVEQGFNGIYMTSVFNGWIKDVSFSNADSAILSENSANVTMSNIHSYGSRIGHYGIHLGSVHNFLVEDAKIFNPTIHTFSMNTKATKNVFLRGEGFEQPTLDQHGGANHQNLYDNMTFHIDVQVDDTGPYYDLWYGGGAKYWQPGHGRYNTTWNSRVLVKSGAGDQEIVRILGRTEGPDARVVGIYGNRTFNVDYFPSPYLSNINQKLKIPSLYEYQKAQRLKNQK</sequence>
<dbReference type="Proteomes" id="UP000008372">
    <property type="component" value="Unassembled WGS sequence"/>
</dbReference>
<comment type="caution">
    <text evidence="2">The sequence shown here is derived from an EMBL/GenBank/DDBJ whole genome shotgun (WGS) entry which is preliminary data.</text>
</comment>
<evidence type="ECO:0000313" key="2">
    <source>
        <dbReference type="EMBL" id="GAC02982.1"/>
    </source>
</evidence>
<feature type="domain" description="Rhamnogalacturonase A/B/Epimerase-like pectate lyase" evidence="1">
    <location>
        <begin position="69"/>
        <end position="133"/>
    </location>
</feature>
<dbReference type="InterPro" id="IPR012334">
    <property type="entry name" value="Pectin_lyas_fold"/>
</dbReference>
<dbReference type="Pfam" id="PF12708">
    <property type="entry name" value="Pect-lyase_RHGA_epim"/>
    <property type="match status" value="1"/>
</dbReference>
<dbReference type="InterPro" id="IPR024535">
    <property type="entry name" value="RHGA/B-epi-like_pectate_lyase"/>
</dbReference>
<dbReference type="Gene3D" id="2.160.20.10">
    <property type="entry name" value="Single-stranded right-handed beta-helix, Pectin lyase-like"/>
    <property type="match status" value="2"/>
</dbReference>